<dbReference type="PANTHER" id="PTHR43775">
    <property type="entry name" value="FATTY ACID SYNTHASE"/>
    <property type="match status" value="1"/>
</dbReference>
<evidence type="ECO:0000256" key="1">
    <source>
        <dbReference type="ARBA" id="ARBA00022450"/>
    </source>
</evidence>
<dbReference type="SMART" id="SM00825">
    <property type="entry name" value="PKS_KS"/>
    <property type="match status" value="3"/>
</dbReference>
<dbReference type="Gene3D" id="3.40.366.10">
    <property type="entry name" value="Malonyl-Coenzyme A Acyl Carrier Protein, domain 2"/>
    <property type="match status" value="3"/>
</dbReference>
<dbReference type="Pfam" id="PF14765">
    <property type="entry name" value="PS-DH"/>
    <property type="match status" value="3"/>
</dbReference>
<dbReference type="InterPro" id="IPR009081">
    <property type="entry name" value="PP-bd_ACP"/>
</dbReference>
<dbReference type="InterPro" id="IPR018201">
    <property type="entry name" value="Ketoacyl_synth_AS"/>
</dbReference>
<dbReference type="InterPro" id="IPR001227">
    <property type="entry name" value="Ac_transferase_dom_sf"/>
</dbReference>
<dbReference type="InterPro" id="IPR020806">
    <property type="entry name" value="PKS_PP-bd"/>
</dbReference>
<dbReference type="FunFam" id="3.40.47.10:FF:000019">
    <property type="entry name" value="Polyketide synthase type I"/>
    <property type="match status" value="3"/>
</dbReference>
<dbReference type="SMART" id="SM00827">
    <property type="entry name" value="PKS_AT"/>
    <property type="match status" value="3"/>
</dbReference>
<dbReference type="Gene3D" id="3.40.50.720">
    <property type="entry name" value="NAD(P)-binding Rossmann-like Domain"/>
    <property type="match status" value="3"/>
</dbReference>
<feature type="region of interest" description="N-terminal hotdog fold" evidence="6">
    <location>
        <begin position="4454"/>
        <end position="4591"/>
    </location>
</feature>
<dbReference type="SUPFAM" id="SSF53901">
    <property type="entry name" value="Thiolase-like"/>
    <property type="match status" value="3"/>
</dbReference>
<dbReference type="InterPro" id="IPR006162">
    <property type="entry name" value="Ppantetheine_attach_site"/>
</dbReference>
<feature type="domain" description="Ketosynthase family 3 (KS3)" evidence="9">
    <location>
        <begin position="130"/>
        <end position="554"/>
    </location>
</feature>
<keyword evidence="2" id="KW-0597">Phosphoprotein</keyword>
<feature type="active site" description="Proton acceptor; for dehydratase activity" evidence="6">
    <location>
        <position position="4486"/>
    </location>
</feature>
<dbReference type="PROSITE" id="PS50075">
    <property type="entry name" value="CARRIER"/>
    <property type="match status" value="4"/>
</dbReference>
<evidence type="ECO:0000256" key="4">
    <source>
        <dbReference type="ARBA" id="ARBA00023268"/>
    </source>
</evidence>
<dbReference type="PROSITE" id="PS52004">
    <property type="entry name" value="KS3_2"/>
    <property type="match status" value="3"/>
</dbReference>
<evidence type="ECO:0000256" key="2">
    <source>
        <dbReference type="ARBA" id="ARBA00022553"/>
    </source>
</evidence>
<dbReference type="InterPro" id="IPR014043">
    <property type="entry name" value="Acyl_transferase_dom"/>
</dbReference>
<evidence type="ECO:0000259" key="8">
    <source>
        <dbReference type="PROSITE" id="PS50075"/>
    </source>
</evidence>
<dbReference type="InterPro" id="IPR016035">
    <property type="entry name" value="Acyl_Trfase/lysoPLipase"/>
</dbReference>
<evidence type="ECO:0000256" key="3">
    <source>
        <dbReference type="ARBA" id="ARBA00022679"/>
    </source>
</evidence>
<dbReference type="Pfam" id="PF00109">
    <property type="entry name" value="ketoacyl-synt"/>
    <property type="match status" value="3"/>
</dbReference>
<dbReference type="Pfam" id="PF02801">
    <property type="entry name" value="Ketoacyl-synt_C"/>
    <property type="match status" value="3"/>
</dbReference>
<dbReference type="GO" id="GO:0004312">
    <property type="term" value="F:fatty acid synthase activity"/>
    <property type="evidence" value="ECO:0007669"/>
    <property type="project" value="TreeGrafter"/>
</dbReference>
<dbReference type="InterPro" id="IPR057326">
    <property type="entry name" value="KR_dom"/>
</dbReference>
<dbReference type="SMART" id="SM00826">
    <property type="entry name" value="PKS_DH"/>
    <property type="match status" value="3"/>
</dbReference>
<reference evidence="11" key="1">
    <citation type="submission" date="2020-08" db="EMBL/GenBank/DDBJ databases">
        <title>A bifunctional nitrone conjugated secondary metabolite targeting the ribosome.</title>
        <authorList>
            <person name="Limbrick E.M."/>
            <person name="Graf M."/>
            <person name="Derewacz D.K."/>
            <person name="Nguyen F."/>
            <person name="Spraggins J.M."/>
            <person name="Wieland M."/>
            <person name="Ynigez-Gutierrez A.E."/>
            <person name="Reisman B.J."/>
            <person name="Zinshteyn B."/>
            <person name="McCulloch K."/>
            <person name="Iverson T.M."/>
            <person name="Green R."/>
            <person name="Wilson D.N."/>
            <person name="Bachmann B.O."/>
        </authorList>
    </citation>
    <scope>NUCLEOTIDE SEQUENCE</scope>
    <source>
        <strain evidence="11">Africana</strain>
    </source>
</reference>
<feature type="region of interest" description="Disordered" evidence="7">
    <location>
        <begin position="4558"/>
        <end position="4577"/>
    </location>
</feature>
<dbReference type="GO" id="GO:0004315">
    <property type="term" value="F:3-oxoacyl-[acyl-carrier-protein] synthase activity"/>
    <property type="evidence" value="ECO:0007669"/>
    <property type="project" value="InterPro"/>
</dbReference>
<dbReference type="PROSITE" id="PS52019">
    <property type="entry name" value="PKS_MFAS_DH"/>
    <property type="match status" value="3"/>
</dbReference>
<dbReference type="Gene3D" id="3.10.129.110">
    <property type="entry name" value="Polyketide synthase dehydratase"/>
    <property type="match status" value="3"/>
</dbReference>
<dbReference type="InterPro" id="IPR049900">
    <property type="entry name" value="PKS_mFAS_DH"/>
</dbReference>
<dbReference type="InterPro" id="IPR036291">
    <property type="entry name" value="NAD(P)-bd_dom_sf"/>
</dbReference>
<dbReference type="Gene3D" id="1.10.1200.10">
    <property type="entry name" value="ACP-like"/>
    <property type="match status" value="4"/>
</dbReference>
<dbReference type="SMART" id="SM00823">
    <property type="entry name" value="PKS_PP"/>
    <property type="match status" value="4"/>
</dbReference>
<dbReference type="InterPro" id="IPR020841">
    <property type="entry name" value="PKS_Beta-ketoAc_synthase_dom"/>
</dbReference>
<dbReference type="Gene3D" id="3.40.47.10">
    <property type="match status" value="3"/>
</dbReference>
<dbReference type="InterPro" id="IPR016036">
    <property type="entry name" value="Malonyl_transacylase_ACP-bd"/>
</dbReference>
<dbReference type="PANTHER" id="PTHR43775:SF51">
    <property type="entry name" value="INACTIVE PHENOLPHTHIOCEROL SYNTHESIS POLYKETIDE SYNTHASE TYPE I PKS1-RELATED"/>
    <property type="match status" value="1"/>
</dbReference>
<dbReference type="SUPFAM" id="SSF52151">
    <property type="entry name" value="FabD/lysophospholipase-like"/>
    <property type="match status" value="3"/>
</dbReference>
<feature type="domain" description="PKS/mFAS DH" evidence="10">
    <location>
        <begin position="2744"/>
        <end position="3017"/>
    </location>
</feature>
<feature type="region of interest" description="C-terminal hotdog fold" evidence="6">
    <location>
        <begin position="1146"/>
        <end position="1282"/>
    </location>
</feature>
<dbReference type="Pfam" id="PF21089">
    <property type="entry name" value="PKS_DH_N"/>
    <property type="match status" value="3"/>
</dbReference>
<feature type="region of interest" description="N-terminal hotdog fold" evidence="6">
    <location>
        <begin position="2744"/>
        <end position="2868"/>
    </location>
</feature>
<dbReference type="FunFam" id="1.10.1200.10:FF:000007">
    <property type="entry name" value="Probable polyketide synthase pks17"/>
    <property type="match status" value="2"/>
</dbReference>
<dbReference type="Gene3D" id="3.30.70.3290">
    <property type="match status" value="3"/>
</dbReference>
<dbReference type="SMART" id="SM00822">
    <property type="entry name" value="PKS_KR"/>
    <property type="match status" value="3"/>
</dbReference>
<dbReference type="InterPro" id="IPR036736">
    <property type="entry name" value="ACP-like_sf"/>
</dbReference>
<feature type="domain" description="Carrier" evidence="8">
    <location>
        <begin position="3466"/>
        <end position="3541"/>
    </location>
</feature>
<dbReference type="Pfam" id="PF08659">
    <property type="entry name" value="KR"/>
    <property type="match status" value="3"/>
</dbReference>
<name>A0A7D6CD90_9ACTN</name>
<dbReference type="InterPro" id="IPR014031">
    <property type="entry name" value="Ketoacyl_synth_C"/>
</dbReference>
<feature type="active site" description="Proton donor; for dehydratase activity" evidence="6">
    <location>
        <position position="2941"/>
    </location>
</feature>
<feature type="region of interest" description="N-terminal hotdog fold" evidence="6">
    <location>
        <begin position="1009"/>
        <end position="1134"/>
    </location>
</feature>
<evidence type="ECO:0000256" key="7">
    <source>
        <dbReference type="SAM" id="MobiDB-lite"/>
    </source>
</evidence>
<proteinExistence type="predicted"/>
<dbReference type="Pfam" id="PF00698">
    <property type="entry name" value="Acyl_transf_1"/>
    <property type="match status" value="3"/>
</dbReference>
<keyword evidence="4" id="KW-0511">Multifunctional enzyme</keyword>
<dbReference type="InterPro" id="IPR049552">
    <property type="entry name" value="PKS_DH_N"/>
</dbReference>
<dbReference type="FunFam" id="3.40.366.10:FF:000002">
    <property type="entry name" value="Probable polyketide synthase 2"/>
    <property type="match status" value="1"/>
</dbReference>
<organism evidence="11">
    <name type="scientific">Micromonospora carbonacea</name>
    <dbReference type="NCBI Taxonomy" id="47853"/>
    <lineage>
        <taxon>Bacteria</taxon>
        <taxon>Bacillati</taxon>
        <taxon>Actinomycetota</taxon>
        <taxon>Actinomycetes</taxon>
        <taxon>Micromonosporales</taxon>
        <taxon>Micromonosporaceae</taxon>
        <taxon>Micromonospora</taxon>
    </lineage>
</organism>
<dbReference type="GO" id="GO:0006633">
    <property type="term" value="P:fatty acid biosynthetic process"/>
    <property type="evidence" value="ECO:0007669"/>
    <property type="project" value="InterPro"/>
</dbReference>
<keyword evidence="3" id="KW-0808">Transferase</keyword>
<feature type="region of interest" description="C-terminal hotdog fold" evidence="6">
    <location>
        <begin position="2880"/>
        <end position="3017"/>
    </location>
</feature>
<protein>
    <submittedName>
        <fullName evidence="11">SDR family NAD(P)-dependent oxidoreductase</fullName>
    </submittedName>
</protein>
<feature type="domain" description="Ketosynthase family 3 (KS3)" evidence="9">
    <location>
        <begin position="1851"/>
        <end position="2275"/>
    </location>
</feature>
<feature type="active site" description="Proton acceptor; for dehydratase activity" evidence="6">
    <location>
        <position position="1041"/>
    </location>
</feature>
<feature type="compositionally biased region" description="Low complexity" evidence="7">
    <location>
        <begin position="4558"/>
        <end position="4575"/>
    </location>
</feature>
<feature type="region of interest" description="C-terminal hotdog fold" evidence="6">
    <location>
        <begin position="4606"/>
        <end position="4747"/>
    </location>
</feature>
<dbReference type="InterPro" id="IPR020807">
    <property type="entry name" value="PKS_DH"/>
</dbReference>
<feature type="domain" description="PKS/mFAS DH" evidence="10">
    <location>
        <begin position="1009"/>
        <end position="1282"/>
    </location>
</feature>
<feature type="active site" description="Proton donor; for dehydratase activity" evidence="6">
    <location>
        <position position="1205"/>
    </location>
</feature>
<dbReference type="SMART" id="SM01294">
    <property type="entry name" value="PKS_PP_betabranch"/>
    <property type="match status" value="4"/>
</dbReference>
<feature type="domain" description="Carrier" evidence="8">
    <location>
        <begin position="1750"/>
        <end position="1825"/>
    </location>
</feature>
<dbReference type="InterPro" id="IPR014030">
    <property type="entry name" value="Ketoacyl_synth_N"/>
</dbReference>
<evidence type="ECO:0000256" key="6">
    <source>
        <dbReference type="PROSITE-ProRule" id="PRU01363"/>
    </source>
</evidence>
<evidence type="ECO:0000259" key="10">
    <source>
        <dbReference type="PROSITE" id="PS52019"/>
    </source>
</evidence>
<dbReference type="CDD" id="cd00833">
    <property type="entry name" value="PKS"/>
    <property type="match status" value="3"/>
</dbReference>
<feature type="domain" description="PKS/mFAS DH" evidence="10">
    <location>
        <begin position="4454"/>
        <end position="4747"/>
    </location>
</feature>
<evidence type="ECO:0000256" key="5">
    <source>
        <dbReference type="ARBA" id="ARBA00023315"/>
    </source>
</evidence>
<evidence type="ECO:0000313" key="11">
    <source>
        <dbReference type="EMBL" id="QLK00586.1"/>
    </source>
</evidence>
<dbReference type="SUPFAM" id="SSF51735">
    <property type="entry name" value="NAD(P)-binding Rossmann-fold domains"/>
    <property type="match status" value="6"/>
</dbReference>
<dbReference type="SUPFAM" id="SSF55048">
    <property type="entry name" value="Probable ACP-binding domain of malonyl-CoA ACP transacylase"/>
    <property type="match status" value="3"/>
</dbReference>
<dbReference type="GO" id="GO:0031177">
    <property type="term" value="F:phosphopantetheine binding"/>
    <property type="evidence" value="ECO:0007669"/>
    <property type="project" value="InterPro"/>
</dbReference>
<dbReference type="CDD" id="cd08956">
    <property type="entry name" value="KR_3_FAS_SDR_x"/>
    <property type="match status" value="3"/>
</dbReference>
<evidence type="ECO:0000259" key="9">
    <source>
        <dbReference type="PROSITE" id="PS52004"/>
    </source>
</evidence>
<sequence length="5357" mass="553795">MTANDDGSGAMDEAAFAELTAMTALAAAERERLLHRLVQEHTTAVLREVMPVTVEPVDPTVPFRDLGLDSLATVELHARLAAETGLDLPVTVAFDHPTPAQLAGYLCARLGGAAVGDAGVPVEPAIGDAAEPVAVIGIGCRYPGGIRSAEDLWRLVADGRHVQSGFPTDRGWDLERLYDPDPNRPGSSYVRVGGFLPDAAHFDADFFGIAPREASAMDPQQRLVLETAWEALERAAIDPTALRGTPTGVFIGAEAQEYGPRLPEAPGSLDGYLLTGNAPSVISGRVAYVFGLEGPTLTVDTACSGSLVAVHLAVQALRRGECPLALAGGVAVMAGPGTFTAFSRQRGLAPDGLCKAFAAAADGTGFSEGVGLFVLERLSDAVRHGHRVLAVIRGTAINSDGASNGLTAPSGLAQQRLIRRALADARLRPADVDAVEAHGTGTRLGDPIEAGALLATYGREAERILWLGSVKSNIGHTQAAAGAAGVIKMIMAMRHAVLPRTLHVDQPTPDVDWSDGSVQLLTEARDWPRTDRPRRAGVSSFGVSGTNAHLILEAAEDPDPISTDTPDDPPAAVPLVLSARSAAALREQARRLLPVLDRVELPDLGHALATTRAALEHRAVVVARDPAQARDGLAVVAQGGGAVVDSAAPGGVAMLFTGQGTQRPGMGRDLYRDFPVYAEALDEALDHLDVHLDRPLRDALWGTDATTLEQTGYAQCAIFAVEVALYRLMESWGVAPEALLGHSIGELVAAHLAGVWSLADACLVVAARASLMQALPSGGAMVAVTATEPEVRARLTGGVDIAAVNGPRSVVVSGQRDEVDRVAAAFGGGRRLRVSHAFHSSLMDPMLADFRRVLRAVSYAPPRLLVISNVTGRPATAEELGTPEYWVRQVRQPVRFADGVRALAGLGVRTCLELGPDQVLTGLARDGLAGEEIAVAPTMRRGTGGATLLAALATVFARGGPVRWSSFYSGRSYRRVDLPTYPFQSSHFWLSPPARSADPGTLGQVASAHPLLPAVVGVADSDGIVLTGRLSVTAQPWLADHTIAGEIVLPGTAFVEMALRAVEHSGGGCVEELTLHTPLVLAPQGGIAMQVVVGAAGDDGRRTIEFYSRSEAEPVATTWTRHAAGHLAPAAGVTPVELVTWPPEGARPVPMDDLYPRLAAEGYGYGPAFRGLRAVWRRGTDTFAEVELPATAAADGFDPHPALLDAVLHAIDTPAEAEPDSLHLPFAWTGVRRFAACGTRLRVRISPAPGGGTSLTLADPSGAPVASVASLRSRPVPAEALRAGRDRPLLRVEWRPVDVVDSVGDQSGVVAVLGPDPLGLDAPTFPDLAALAAAGVPDIVVVPVRPDLAEDLVPAARAAVHRLLGVVQEWLADARFTGSRLVVVTRGVTGPAGLAGAPVPGLVRSAQAEHPGRFVLLDLDEAALTTCLLRAALSAGEPELRLDGGVLLAPRLARVRPAAQPVDWDPAGTVLVTGGSGGLGRLVARHLATAHGVSRLLLASRRGPGAPGVAELVAELAGLGATARVVACDVADPAALAELLAGVPADHPLTAVVHAAGALDNGMIGTLTPAQLDTALRAKLDAAWHLHELTRHLDLAAFVLFSSSAGLLDGAGQGNYAAGNTFLDALAGYRRALGLPGLALAWGLWSGSQGMGAELAPADRHRIDRLGLAPMTPEESLEALDAALRCTEPALVPVRLDTAALRTRQDGVPALLRELVPARPAGAPARPSPAPTGPDLAGRLRGLTEADRGRVVLDLVRTQVAAVLGHPGRDAIDPRRPFSELGFDSLAAIELRNALDSATGLRLPATLVFDQPTPRAVAQHILAGLAGSAGSAASAAGVEPSGPGGATTDADEPIAIVGMGCRYPGGVGSPEDLWRLLADEVDAITPFPADRGWDVETIYDPEPGRPGRSYVRHGGFLHDAAEFDADFFGIGPREAQAMDPQQRLLLEVSWEALERSRIDPGSLRGTRTGVFAGVMYHDWATRLGAVSEEVAGYLGNGSLASVVSGRVAYLLGLEGPAVTVDTACSSSLVALHLAVQALRHRECGLALVGGVTVMSTPDTFVDFSRQRGLSADGRCRSFAAGADGTGWGEGVGVLVVEKLSDALRHGHPVLALVRGSAVNHDGASNGLTAPNGASQQRVIQQALAAAGLRAAEVDAVEGHGTATTLGDPIEAQAVLATYGQGRDRPLWLGSVKSNLGHTQAAAGVAGVIKMVLAMRHQVLPRTLHVDAPSPHVDWSAGAVELLAEARPWSVLGHPRRSGVSSFGISGTNAHVILEEAPAAAAPGGPVVAAPAHLPFVLAAASAAGLRAQAGRLASFLADREEVPLADVAHALATSRAALDHRAAVIAGDPDGLRRGLAAIAAGEPAAGTLRGTAAEGRLAMIFSGQGAQRAGMGGELYAAFPVFAWAFDEVTAALDAAGSPDGPPLRDVVFGAAGPLDQTRYTQCALFAVEVALFRLFESWGVRPELVAGHSIGELTAAHVAGVLSLPDAATLVAARARMMHELAHRPGAMVAVTATEEEVRGLLGGRPAVSVAAVNGPAAVVLSGAEDEVLELAGLIRARGGQAHRLPVGDAFHSALMEPMLAEFWAVAAGLAYRPPRIPVVSTVTGQLATADQLCSPEHWVRQVRDAVRFADAVQALAEEGVTNFLEVGPDAVLTALAPHCLPAGTEARFTAACRRDRVEPVAVLTALAQLHVDGVTVDWAALLGSGPARVDLPTYPFQHRHFWLSATASGDVTGVGQLPAGHPMLGAVVPLPASDSVVLTGRLSAQAQPWLADHVVNGAVLLPGTGFLELALRAGEQVGYPRIEELTLAAPLVLPERGGVALHVVVGADEAGRRPLAVYARAEDAGADQPWIHHASGLLGGTVPDPPADLTEWPPPDAVPLDVDGAYQRLSGRGYDYGPAFQGLRAAWSRGAEIYAEVALPAEVAGAADRFGLHPALLDAAMHADLLDDAAGATLLPFVWTGVSLHATGASQLRVRITRLDGAEASAMELMDGTGRPVASVASLVSRPAAAPQPATGTAGELFAIRWQPLAVPPPAQALPAGWAVAEGGAVPPADPPDVLVLRCPSATGDIPERVRAVTTGLLSTLRGLLADPRYARTRLVVTTGPDDLAQSSAWGLVRAAQAEHPGRLTLVAADPSGDPLLPAILAAGETEAAIRDGAVLVPRLVRPAQPAGATDAPWGAGTVLVTGGTGGLGRLVARHLVTAHGQRNLLLVSRRGPAGPGAAELAAELAGLGAEVAIEACDVADREQLAGLLGRIPADRPLTAVVHAAGTADAAMLDTLTGEQVEAVLRPKVDGAWHLHELTRDLDLAAFVLFSSAGGLVLAAGQANYAAANTFLDALAEHRRAAGLPATSLAWGLWAENTGLGGELGGADLHRMARLGLPALTAPDGLRLFDAALRGDEPVLAPLRLDPAVLRSRTDELPALLRGLVPGRSRKLRRAVTRAGDEPALARQLAGLGAAERDRLLVELVRTHVATVLGYADPAEVDEGRAFKDLGFDSLAAVELRNLLGGATGLTLPATLVFDHPTARAAAAYLKGRLLGSDPAPVPASRPALAGTDEPIAIVGMACRYPGGVASPEDLWRLLVDGVDAVSDFPTDRGWDIAGRYDPRPGRPGRSYTRSGGFLHDAALFDPGFFGIGPREATAMDPQQRLLLEVAWEAVERAGIDPTTLRGSQTGVFAGLMYDDYASRVKDDSSEFVPYLANGSSGAVVSGRVSYVLGLEGPSMTVDTACSSSLVTLHLASQALRNGECTLALAGGVTVMSTLDTFVDSSRQGVLSPDGRCKSFAAAADGVGWAEGVGLVLLERLSDARRHGHEVLALVRGSAVNQDGASNGLTAPNGPSQERVIRAALAAAGLAPSDVDAVEAHGSGTRLGDPIEAQALLATYGQDRPDGRPLLVGSVKSNLGHAQAAGGVAGVIKLVLALRHGLLPRSLHVDAPSPHVDWSAGSVALLTEPRPWPADGHPRRAGISSFGISGTNVHAIIEEAPPVPTPAGERPGPALPVIPLPVAGASAPALRDQAARLVDRLRADPETDLLDLGFTLATTRTALDHRAVVLASDRAAALAGLSELAAGTAPDSPDGDPAGTRRGVARPGGLTAYLFTGQGAQRLGMGRELHRAFPVFAGALDAACALLDRELDRPLRDVMWGDADLLERTGYAQPALFATEVALYRLLESWGIAPHLLAGHSIGELAAAHVAGVWSLPDACALVSARGRLMQALPAGGAMVAIAALEDEVRAALDEGVEIAAVNAPGSVVVSGDSEAVERVAGRFRVARRLRVSHAFHSSRMEPMLAEFRAVAERLTYREPALPLVSTVTGTVAGAAELCTAEYWVRQVRQAVRFADAVRGLANAGVTRFVEVGPDAALTPMVREGLGGAASAVATQRRGRDEAGYLVGAVAQLHVGGAAVDWAGLFAGRGARRVALHTYPFQRRRYWLDPTPPTGDLATAGLDAAGHPLLGAVVELPDPGGVVLTGVLSVDQQPWLADHRILGRVVLPGTAFVELALRAGEHVACPVLEELSQERPLALPEGGAVAVRVVVGPDEAGRRAVSVHSRSAAGGASRAAGAAPSTAAPSTGWTRHAAGTLIPDVVGSSGERRGLAEWPPAGAEPVDLTGVYGHLAGLGFGYGETFRGLRRVWRGEDEVYAEVALPDLATAEATRYGLHPALLDAALGSMDYLVPGGPKALTEATIPFAWTGVRLPAAGLTALRVRARRVGAGAVALTLADTTGAAVGVVDSIVTRPVHAGQLPGAAPVPEGLLRIDWRPLPAWPARTELAGWAVCGDTDPGLGVPVHPDLDTVPGEPDVLVLLCPPGDVPLRVGDVQTGVGDVPPGHGDVPGGVRAAVHRMLADLRRWLAEPRFAATTLVVVTRGAVAAQGSPELTQAPLWGLVRAAQAEHPGRLMLVDVDGVAGSYRALPAVVASGEPESVIRGGAVRVPRLEPVTTVDRAPTWHPTGTVLITGGAGLLGGLLARHLVTRHGVRHLLLLGRRGPDTPEAAELAAELAGLGAEVAIEACDVADREQLAGLLGRIPADRPLTAVVHAAGLMAGGVLDALTGEQVEAVLRPKVDGAWHLHELTRDLDLAAFVLFSSAGGLVLAAGQANYAAANTFLDALAEHRRAAGLPATSLAWGPWEGVEELVDARVLGRAGAVPLPAAAGLALFDAAMGAADPVLVPLALDTAALRAGTALPALLRSMTGESSVTRPVAGEPAVEGGVAVPDEDADLAGLLAGFDGAERVGAMLDLVRGQAAAVLGYDDPGAVDPDKAFVDLGVDSLAALELRNRLGTRTGLRLPATLIFDYSSATPLARYLLAELLPEPEPDPVAAPAQPDAEELAIRDKVAGMDIAALVRSVYGDGEEPA</sequence>
<dbReference type="PROSITE" id="PS00012">
    <property type="entry name" value="PHOSPHOPANTETHEINE"/>
    <property type="match status" value="3"/>
</dbReference>
<dbReference type="InterPro" id="IPR055123">
    <property type="entry name" value="SpnB-like_Rossmann"/>
</dbReference>
<dbReference type="InterPro" id="IPR013968">
    <property type="entry name" value="PKS_KR"/>
</dbReference>
<keyword evidence="1" id="KW-0596">Phosphopantetheine</keyword>
<dbReference type="EMBL" id="CP058905">
    <property type="protein sequence ID" value="QLK00586.1"/>
    <property type="molecule type" value="Genomic_DNA"/>
</dbReference>
<feature type="domain" description="Ketosynthase family 3 (KS3)" evidence="9">
    <location>
        <begin position="3560"/>
        <end position="3986"/>
    </location>
</feature>
<dbReference type="PROSITE" id="PS00606">
    <property type="entry name" value="KS3_1"/>
    <property type="match status" value="2"/>
</dbReference>
<dbReference type="Pfam" id="PF00550">
    <property type="entry name" value="PP-binding"/>
    <property type="match status" value="4"/>
</dbReference>
<gene>
    <name evidence="11" type="ORF">HZU44_11555</name>
</gene>
<keyword evidence="5" id="KW-0012">Acyltransferase</keyword>
<feature type="active site" description="Proton donor; for dehydratase activity" evidence="6">
    <location>
        <position position="4667"/>
    </location>
</feature>
<dbReference type="InterPro" id="IPR049551">
    <property type="entry name" value="PKS_DH_C"/>
</dbReference>
<accession>A0A7D6CD90</accession>
<feature type="active site" description="Proton acceptor; for dehydratase activity" evidence="6">
    <location>
        <position position="2776"/>
    </location>
</feature>
<dbReference type="InterPro" id="IPR032821">
    <property type="entry name" value="PKS_assoc"/>
</dbReference>
<feature type="domain" description="Carrier" evidence="8">
    <location>
        <begin position="28"/>
        <end position="110"/>
    </location>
</feature>
<dbReference type="InterPro" id="IPR050091">
    <property type="entry name" value="PKS_NRPS_Biosynth_Enz"/>
</dbReference>
<dbReference type="Pfam" id="PF16197">
    <property type="entry name" value="KAsynt_C_assoc"/>
    <property type="match status" value="3"/>
</dbReference>
<dbReference type="InterPro" id="IPR042104">
    <property type="entry name" value="PKS_dehydratase_sf"/>
</dbReference>
<dbReference type="Pfam" id="PF22953">
    <property type="entry name" value="SpnB_Rossmann"/>
    <property type="match status" value="3"/>
</dbReference>
<dbReference type="SUPFAM" id="SSF47336">
    <property type="entry name" value="ACP-like"/>
    <property type="match status" value="4"/>
</dbReference>
<feature type="domain" description="Carrier" evidence="8">
    <location>
        <begin position="5236"/>
        <end position="5311"/>
    </location>
</feature>
<dbReference type="InterPro" id="IPR016039">
    <property type="entry name" value="Thiolase-like"/>
</dbReference>